<evidence type="ECO:0000313" key="2">
    <source>
        <dbReference type="Proteomes" id="UP001145114"/>
    </source>
</evidence>
<sequence>MFRRTASSVISPIIIHPCEQQGMFTFPFLQSDDNPRPGIVTATSTPTNNINDIGTLTPLPPVATSSSAKRKSSAPPALGSLADAHGHPNYIQQSPASSTIGRASSAPMRSQVIGATHINYLPLISPVTSTGTTLHKPLVANAGANPNGHVPKQAFIPAGVTSPSVRLDLKRLLQLPTPSRDAVRDSLLELYTHRSFKDDVTPMGTADSQMSFESWQPRGEDASPLMTTDECLDSFPQPPTAVHHQRSISHTPTTNSTALGAVAATSGAGNRARWRRSWDLL</sequence>
<organism evidence="1 2">
    <name type="scientific">Spiromyces aspiralis</name>
    <dbReference type="NCBI Taxonomy" id="68401"/>
    <lineage>
        <taxon>Eukaryota</taxon>
        <taxon>Fungi</taxon>
        <taxon>Fungi incertae sedis</taxon>
        <taxon>Zoopagomycota</taxon>
        <taxon>Kickxellomycotina</taxon>
        <taxon>Kickxellomycetes</taxon>
        <taxon>Kickxellales</taxon>
        <taxon>Kickxellaceae</taxon>
        <taxon>Spiromyces</taxon>
    </lineage>
</organism>
<accession>A0ACC1HK15</accession>
<dbReference type="Proteomes" id="UP001145114">
    <property type="component" value="Unassembled WGS sequence"/>
</dbReference>
<dbReference type="EMBL" id="JAMZIH010003298">
    <property type="protein sequence ID" value="KAJ1676910.1"/>
    <property type="molecule type" value="Genomic_DNA"/>
</dbReference>
<proteinExistence type="predicted"/>
<keyword evidence="2" id="KW-1185">Reference proteome</keyword>
<gene>
    <name evidence="1" type="ORF">EV182_007257</name>
</gene>
<protein>
    <submittedName>
        <fullName evidence="1">Uncharacterized protein</fullName>
    </submittedName>
</protein>
<name>A0ACC1HK15_9FUNG</name>
<evidence type="ECO:0000313" key="1">
    <source>
        <dbReference type="EMBL" id="KAJ1676910.1"/>
    </source>
</evidence>
<reference evidence="1" key="1">
    <citation type="submission" date="2022-06" db="EMBL/GenBank/DDBJ databases">
        <title>Phylogenomic reconstructions and comparative analyses of Kickxellomycotina fungi.</title>
        <authorList>
            <person name="Reynolds N.K."/>
            <person name="Stajich J.E."/>
            <person name="Barry K."/>
            <person name="Grigoriev I.V."/>
            <person name="Crous P."/>
            <person name="Smith M.E."/>
        </authorList>
    </citation>
    <scope>NUCLEOTIDE SEQUENCE</scope>
    <source>
        <strain evidence="1">RSA 2271</strain>
    </source>
</reference>
<comment type="caution">
    <text evidence="1">The sequence shown here is derived from an EMBL/GenBank/DDBJ whole genome shotgun (WGS) entry which is preliminary data.</text>
</comment>